<dbReference type="Proteomes" id="UP001227268">
    <property type="component" value="Unassembled WGS sequence"/>
</dbReference>
<proteinExistence type="predicted"/>
<reference evidence="1" key="1">
    <citation type="submission" date="2023-04" db="EMBL/GenBank/DDBJ databases">
        <title>Draft Genome sequencing of Naganishia species isolated from polar environments using Oxford Nanopore Technology.</title>
        <authorList>
            <person name="Leo P."/>
            <person name="Venkateswaran K."/>
        </authorList>
    </citation>
    <scope>NUCLEOTIDE SEQUENCE</scope>
    <source>
        <strain evidence="1">MNA-CCFEE 5423</strain>
    </source>
</reference>
<dbReference type="EMBL" id="JASBWT010000012">
    <property type="protein sequence ID" value="KAJ9099910.1"/>
    <property type="molecule type" value="Genomic_DNA"/>
</dbReference>
<evidence type="ECO:0000313" key="1">
    <source>
        <dbReference type="EMBL" id="KAJ9099910.1"/>
    </source>
</evidence>
<organism evidence="1 2">
    <name type="scientific">Naganishia friedmannii</name>
    <dbReference type="NCBI Taxonomy" id="89922"/>
    <lineage>
        <taxon>Eukaryota</taxon>
        <taxon>Fungi</taxon>
        <taxon>Dikarya</taxon>
        <taxon>Basidiomycota</taxon>
        <taxon>Agaricomycotina</taxon>
        <taxon>Tremellomycetes</taxon>
        <taxon>Filobasidiales</taxon>
        <taxon>Filobasidiaceae</taxon>
        <taxon>Naganishia</taxon>
    </lineage>
</organism>
<evidence type="ECO:0000313" key="2">
    <source>
        <dbReference type="Proteomes" id="UP001227268"/>
    </source>
</evidence>
<comment type="caution">
    <text evidence="1">The sequence shown here is derived from an EMBL/GenBank/DDBJ whole genome shotgun (WGS) entry which is preliminary data.</text>
</comment>
<name>A0ACC2VKH2_9TREE</name>
<sequence length="369" mass="41327">MSGSTTTLPPAPVKRDSYGNDHGRHDALQEQAERLATGMSHASSFYQERLKDKFLEKAMKDATSDVTNGHANGTSDPMNPLMLEAEMLMKFKYLEQHAKLDLMHNLTGEEGKILEQGENEEKERTNAKKKAALKANKLHLEELRAEALKLSQEVSASHRSVAESVGDVNNYMKKVKEMEHELARIRGVHPVKDRITVSGAEKLLAEQDEYITELTTTNYELTEEMDKTGAEVNRAAKEVTSSSREKERQESLAREAKAGREKGDGKVDELCSWFTTAIEVYRALLGIKSVKPVDSNELHLEYEPLLRTGKSQTETHTTVTLALLFNESTRRLEDAKLVNHSADIDDAVDVARKSNDVPSLIAKVRTRIQ</sequence>
<accession>A0ACC2VKH2</accession>
<keyword evidence="2" id="KW-1185">Reference proteome</keyword>
<protein>
    <submittedName>
        <fullName evidence="1">Uncharacterized protein</fullName>
    </submittedName>
</protein>
<gene>
    <name evidence="1" type="ORF">QFC21_003915</name>
</gene>